<feature type="domain" description="NACHT N-terminal Helical" evidence="2">
    <location>
        <begin position="26"/>
        <end position="213"/>
    </location>
</feature>
<proteinExistence type="predicted"/>
<organism evidence="3">
    <name type="scientific">termite gut metagenome</name>
    <dbReference type="NCBI Taxonomy" id="433724"/>
    <lineage>
        <taxon>unclassified sequences</taxon>
        <taxon>metagenomes</taxon>
        <taxon>organismal metagenomes</taxon>
    </lineage>
</organism>
<evidence type="ECO:0000259" key="2">
    <source>
        <dbReference type="Pfam" id="PF22735"/>
    </source>
</evidence>
<reference evidence="3" key="1">
    <citation type="submission" date="2019-03" db="EMBL/GenBank/DDBJ databases">
        <title>Single cell metagenomics reveals metabolic interactions within the superorganism composed of flagellate Streblomastix strix and complex community of Bacteroidetes bacteria on its surface.</title>
        <authorList>
            <person name="Treitli S.C."/>
            <person name="Kolisko M."/>
            <person name="Husnik F."/>
            <person name="Keeling P."/>
            <person name="Hampl V."/>
        </authorList>
    </citation>
    <scope>NUCLEOTIDE SEQUENCE</scope>
    <source>
        <strain evidence="3">STM</strain>
    </source>
</reference>
<dbReference type="Pfam" id="PF07693">
    <property type="entry name" value="KAP_NTPase"/>
    <property type="match status" value="1"/>
</dbReference>
<protein>
    <submittedName>
        <fullName evidence="3">Uncharacterized protein</fullName>
    </submittedName>
</protein>
<accession>A0A5J4RNC4</accession>
<evidence type="ECO:0000313" key="3">
    <source>
        <dbReference type="EMBL" id="KAA6335218.1"/>
    </source>
</evidence>
<dbReference type="InterPro" id="IPR011646">
    <property type="entry name" value="KAP_P-loop"/>
</dbReference>
<dbReference type="InterPro" id="IPR054568">
    <property type="entry name" value="NNH3"/>
</dbReference>
<dbReference type="SUPFAM" id="SSF52540">
    <property type="entry name" value="P-loop containing nucleoside triphosphate hydrolases"/>
    <property type="match status" value="1"/>
</dbReference>
<dbReference type="InterPro" id="IPR027417">
    <property type="entry name" value="P-loop_NTPase"/>
</dbReference>
<evidence type="ECO:0000259" key="1">
    <source>
        <dbReference type="Pfam" id="PF07693"/>
    </source>
</evidence>
<dbReference type="Gene3D" id="3.40.50.300">
    <property type="entry name" value="P-loop containing nucleotide triphosphate hydrolases"/>
    <property type="match status" value="1"/>
</dbReference>
<feature type="domain" description="KAP NTPase" evidence="1">
    <location>
        <begin position="276"/>
        <end position="335"/>
    </location>
</feature>
<dbReference type="EMBL" id="SNRY01000915">
    <property type="protein sequence ID" value="KAA6335218.1"/>
    <property type="molecule type" value="Genomic_DNA"/>
</dbReference>
<gene>
    <name evidence="3" type="ORF">EZS27_016533</name>
</gene>
<comment type="caution">
    <text evidence="3">The sequence shown here is derived from an EMBL/GenBank/DDBJ whole genome shotgun (WGS) entry which is preliminary data.</text>
</comment>
<name>A0A5J4RNC4_9ZZZZ</name>
<dbReference type="AlphaFoldDB" id="A0A5J4RNC4"/>
<sequence length="346" mass="40433">MENTEMKPSALSLNPFAKPKMDGFKLLQGITKVLTNAILKNYSRIPSDIIDTIFESIHANPSLVGWKLISRSLADAILQLIVESNHDYKENDIVIATLDKNLNKLLEDERYLVSMDFFNNPKGLPLLIAIKLVLEEYLKCFDFKPYESSTILSRFDSYFILSLRKEWGIHFESYKDLKGMIISPFDPAVKKEVEWNNYFIELEKEMLILVFSDSYIFGLDRVYIPLRACYKKRKTERRNDSVDVRINRDEINEKEKIVDAETYLLEWIQTEDKDDCIRIIHGGPGSGKSSFLKFFAAQLAKRRQKVLFVPLHRYDMNGQWDTVVNAFLRIVYISLPTLFQTMRKIR</sequence>
<dbReference type="Pfam" id="PF22735">
    <property type="entry name" value="NNH3"/>
    <property type="match status" value="1"/>
</dbReference>